<evidence type="ECO:0000256" key="5">
    <source>
        <dbReference type="ARBA" id="ARBA00022741"/>
    </source>
</evidence>
<keyword evidence="6 9" id="KW-0418">Kinase</keyword>
<keyword evidence="7 9" id="KW-0067">ATP-binding</keyword>
<comment type="similarity">
    <text evidence="2 9">Belongs to the gluconokinase GntK/GntV family.</text>
</comment>
<evidence type="ECO:0000313" key="11">
    <source>
        <dbReference type="Proteomes" id="UP000016923"/>
    </source>
</evidence>
<evidence type="ECO:0000256" key="9">
    <source>
        <dbReference type="RuleBase" id="RU363066"/>
    </source>
</evidence>
<dbReference type="UniPathway" id="UPA00792"/>
<evidence type="ECO:0000256" key="1">
    <source>
        <dbReference type="ARBA" id="ARBA00004875"/>
    </source>
</evidence>
<dbReference type="STRING" id="1262450.S3BTF8"/>
<dbReference type="NCBIfam" id="TIGR01313">
    <property type="entry name" value="therm_gnt_kin"/>
    <property type="match status" value="1"/>
</dbReference>
<proteinExistence type="inferred from homology"/>
<gene>
    <name evidence="10" type="ORF">F503_06408</name>
</gene>
<dbReference type="GO" id="GO:0005975">
    <property type="term" value="P:carbohydrate metabolic process"/>
    <property type="evidence" value="ECO:0007669"/>
    <property type="project" value="InterPro"/>
</dbReference>
<dbReference type="eggNOG" id="KOG3354">
    <property type="taxonomic scope" value="Eukaryota"/>
</dbReference>
<keyword evidence="4 9" id="KW-0808">Transferase</keyword>
<dbReference type="VEuPathDB" id="FungiDB:F503_06408"/>
<reference evidence="10 11" key="1">
    <citation type="journal article" date="2013" name="BMC Genomics">
        <title>The genome and transcriptome of the pine saprophyte Ophiostoma piceae, and a comparison with the bark beetle-associated pine pathogen Grosmannia clavigera.</title>
        <authorList>
            <person name="Haridas S."/>
            <person name="Wang Y."/>
            <person name="Lim L."/>
            <person name="Massoumi Alamouti S."/>
            <person name="Jackman S."/>
            <person name="Docking R."/>
            <person name="Robertson G."/>
            <person name="Birol I."/>
            <person name="Bohlmann J."/>
            <person name="Breuil C."/>
        </authorList>
    </citation>
    <scope>NUCLEOTIDE SEQUENCE [LARGE SCALE GENOMIC DNA]</scope>
    <source>
        <strain evidence="10 11">UAMH 11346</strain>
    </source>
</reference>
<dbReference type="Pfam" id="PF13238">
    <property type="entry name" value="AAA_18"/>
    <property type="match status" value="1"/>
</dbReference>
<name>S3BTF8_OPHP1</name>
<protein>
    <recommendedName>
        <fullName evidence="3 9">Gluconokinase</fullName>
        <ecNumber evidence="3 9">2.7.1.12</ecNumber>
    </recommendedName>
</protein>
<dbReference type="InterPro" id="IPR027417">
    <property type="entry name" value="P-loop_NTPase"/>
</dbReference>
<dbReference type="EMBL" id="KE148165">
    <property type="protein sequence ID" value="EPE03702.1"/>
    <property type="molecule type" value="Genomic_DNA"/>
</dbReference>
<dbReference type="OMA" id="GEWECAD"/>
<evidence type="ECO:0000256" key="7">
    <source>
        <dbReference type="ARBA" id="ARBA00022840"/>
    </source>
</evidence>
<dbReference type="OrthoDB" id="275177at2759"/>
<dbReference type="EC" id="2.7.1.12" evidence="3 9"/>
<evidence type="ECO:0000256" key="2">
    <source>
        <dbReference type="ARBA" id="ARBA00008420"/>
    </source>
</evidence>
<dbReference type="GO" id="GO:0046316">
    <property type="term" value="F:gluconokinase activity"/>
    <property type="evidence" value="ECO:0007669"/>
    <property type="project" value="UniProtKB-EC"/>
</dbReference>
<evidence type="ECO:0000256" key="8">
    <source>
        <dbReference type="ARBA" id="ARBA00048090"/>
    </source>
</evidence>
<evidence type="ECO:0000313" key="10">
    <source>
        <dbReference type="EMBL" id="EPE03702.1"/>
    </source>
</evidence>
<evidence type="ECO:0000256" key="3">
    <source>
        <dbReference type="ARBA" id="ARBA00012054"/>
    </source>
</evidence>
<evidence type="ECO:0000256" key="4">
    <source>
        <dbReference type="ARBA" id="ARBA00022679"/>
    </source>
</evidence>
<dbReference type="AlphaFoldDB" id="S3BTF8"/>
<dbReference type="SUPFAM" id="SSF52540">
    <property type="entry name" value="P-loop containing nucleoside triphosphate hydrolases"/>
    <property type="match status" value="1"/>
</dbReference>
<dbReference type="GO" id="GO:0005737">
    <property type="term" value="C:cytoplasm"/>
    <property type="evidence" value="ECO:0007669"/>
    <property type="project" value="TreeGrafter"/>
</dbReference>
<dbReference type="PANTHER" id="PTHR43442">
    <property type="entry name" value="GLUCONOKINASE-RELATED"/>
    <property type="match status" value="1"/>
</dbReference>
<dbReference type="PANTHER" id="PTHR43442:SF3">
    <property type="entry name" value="GLUCONOKINASE-RELATED"/>
    <property type="match status" value="1"/>
</dbReference>
<organism evidence="10 11">
    <name type="scientific">Ophiostoma piceae (strain UAMH 11346)</name>
    <name type="common">Sap stain fungus</name>
    <dbReference type="NCBI Taxonomy" id="1262450"/>
    <lineage>
        <taxon>Eukaryota</taxon>
        <taxon>Fungi</taxon>
        <taxon>Dikarya</taxon>
        <taxon>Ascomycota</taxon>
        <taxon>Pezizomycotina</taxon>
        <taxon>Sordariomycetes</taxon>
        <taxon>Sordariomycetidae</taxon>
        <taxon>Ophiostomatales</taxon>
        <taxon>Ophiostomataceae</taxon>
        <taxon>Ophiostoma</taxon>
    </lineage>
</organism>
<evidence type="ECO:0000256" key="6">
    <source>
        <dbReference type="ARBA" id="ARBA00022777"/>
    </source>
</evidence>
<dbReference type="InterPro" id="IPR006001">
    <property type="entry name" value="Therm_gnt_kin"/>
</dbReference>
<keyword evidence="5 9" id="KW-0547">Nucleotide-binding</keyword>
<accession>S3BTF8</accession>
<dbReference type="Gene3D" id="3.40.50.300">
    <property type="entry name" value="P-loop containing nucleotide triphosphate hydrolases"/>
    <property type="match status" value="1"/>
</dbReference>
<dbReference type="HOGENOM" id="CLU_077168_0_0_1"/>
<comment type="pathway">
    <text evidence="1 9">Carbohydrate acid metabolism; D-gluconate degradation.</text>
</comment>
<dbReference type="Proteomes" id="UP000016923">
    <property type="component" value="Unassembled WGS sequence"/>
</dbReference>
<sequence>MPAMLSYNSPVGLGATTPKSPVLSLSSIPSSPKLAANIAVDSAIASVASQISAPAAPHPTTRPRLGDCHHIWLVTGPAGCGKTTVAQHISDTLNLPYIEGDSFHPPANIEKMSNNIPLTDADRWDWLTALREESMRQIESGASEVVLTCSALKRKYRDVIRVAPYFKTGVSLHFIYLSADPEVLLNRVAGRQGHYMGASMVQSQLDILEPPQPDETDVWVFDVARPLDEVKADVLHRVCDAIRGDEE</sequence>
<keyword evidence="11" id="KW-1185">Reference proteome</keyword>
<dbReference type="CDD" id="cd02021">
    <property type="entry name" value="GntK"/>
    <property type="match status" value="1"/>
</dbReference>
<dbReference type="GO" id="GO:0005524">
    <property type="term" value="F:ATP binding"/>
    <property type="evidence" value="ECO:0007669"/>
    <property type="project" value="UniProtKB-KW"/>
</dbReference>
<comment type="catalytic activity">
    <reaction evidence="8 9">
        <text>D-gluconate + ATP = 6-phospho-D-gluconate + ADP + H(+)</text>
        <dbReference type="Rhea" id="RHEA:19433"/>
        <dbReference type="ChEBI" id="CHEBI:15378"/>
        <dbReference type="ChEBI" id="CHEBI:18391"/>
        <dbReference type="ChEBI" id="CHEBI:30616"/>
        <dbReference type="ChEBI" id="CHEBI:58759"/>
        <dbReference type="ChEBI" id="CHEBI:456216"/>
        <dbReference type="EC" id="2.7.1.12"/>
    </reaction>
</comment>